<sequence length="85" mass="9544">MSGDKVTQATTLQRLDGLLSELLSALMSLMGAFTFRRRINRVLPMETITTTSKPLRPLIGRDYNESCLRTRLMEIPRALHLPGTA</sequence>
<gene>
    <name evidence="1" type="ORF">CTOB1V02_LOCUS8052</name>
</gene>
<dbReference type="AlphaFoldDB" id="A0A7R8WJD4"/>
<name>A0A7R8WJD4_9CRUS</name>
<evidence type="ECO:0000313" key="1">
    <source>
        <dbReference type="EMBL" id="CAD7230190.1"/>
    </source>
</evidence>
<dbReference type="EMBL" id="OB662523">
    <property type="protein sequence ID" value="CAD7230190.1"/>
    <property type="molecule type" value="Genomic_DNA"/>
</dbReference>
<proteinExistence type="predicted"/>
<accession>A0A7R8WJD4</accession>
<protein>
    <submittedName>
        <fullName evidence="1">Uncharacterized protein</fullName>
    </submittedName>
</protein>
<reference evidence="1" key="1">
    <citation type="submission" date="2020-11" db="EMBL/GenBank/DDBJ databases">
        <authorList>
            <person name="Tran Van P."/>
        </authorList>
    </citation>
    <scope>NUCLEOTIDE SEQUENCE</scope>
</reference>
<organism evidence="1">
    <name type="scientific">Cyprideis torosa</name>
    <dbReference type="NCBI Taxonomy" id="163714"/>
    <lineage>
        <taxon>Eukaryota</taxon>
        <taxon>Metazoa</taxon>
        <taxon>Ecdysozoa</taxon>
        <taxon>Arthropoda</taxon>
        <taxon>Crustacea</taxon>
        <taxon>Oligostraca</taxon>
        <taxon>Ostracoda</taxon>
        <taxon>Podocopa</taxon>
        <taxon>Podocopida</taxon>
        <taxon>Cytherocopina</taxon>
        <taxon>Cytheroidea</taxon>
        <taxon>Cytherideidae</taxon>
        <taxon>Cyprideis</taxon>
    </lineage>
</organism>